<accession>A0ABX8Z0S3</accession>
<dbReference type="InterPro" id="IPR006224">
    <property type="entry name" value="PsdUridine_synth_RluA-like_CS"/>
</dbReference>
<evidence type="ECO:0000313" key="4">
    <source>
        <dbReference type="EMBL" id="QZA59247.1"/>
    </source>
</evidence>
<name>A0ABX8Z0S3_9BACT</name>
<dbReference type="GO" id="GO:0160141">
    <property type="term" value="F:23S rRNA pseudouridine(955/2504/2580) synthase activity"/>
    <property type="evidence" value="ECO:0007669"/>
    <property type="project" value="UniProtKB-EC"/>
</dbReference>
<comment type="similarity">
    <text evidence="1">Belongs to the pseudouridine synthase RluA family.</text>
</comment>
<dbReference type="PANTHER" id="PTHR21600:SF83">
    <property type="entry name" value="PSEUDOURIDYLATE SYNTHASE RPUSD4, MITOCHONDRIAL"/>
    <property type="match status" value="1"/>
</dbReference>
<dbReference type="PANTHER" id="PTHR21600">
    <property type="entry name" value="MITOCHONDRIAL RNA PSEUDOURIDINE SYNTHASE"/>
    <property type="match status" value="1"/>
</dbReference>
<dbReference type="InterPro" id="IPR020103">
    <property type="entry name" value="PsdUridine_synth_cat_dom_sf"/>
</dbReference>
<keyword evidence="2 4" id="KW-0413">Isomerase</keyword>
<evidence type="ECO:0000256" key="1">
    <source>
        <dbReference type="ARBA" id="ARBA00010876"/>
    </source>
</evidence>
<feature type="domain" description="Pseudouridine synthase RsuA/RluA-like" evidence="3">
    <location>
        <begin position="9"/>
        <end position="163"/>
    </location>
</feature>
<organism evidence="4 5">
    <name type="scientific">Candidatus Rhabdochlamydia porcellionis</name>
    <dbReference type="NCBI Taxonomy" id="225148"/>
    <lineage>
        <taxon>Bacteria</taxon>
        <taxon>Pseudomonadati</taxon>
        <taxon>Chlamydiota</taxon>
        <taxon>Chlamydiia</taxon>
        <taxon>Parachlamydiales</taxon>
        <taxon>Candidatus Rhabdochlamydiaceae</taxon>
        <taxon>Candidatus Rhabdochlamydia</taxon>
    </lineage>
</organism>
<dbReference type="SUPFAM" id="SSF55120">
    <property type="entry name" value="Pseudouridine synthase"/>
    <property type="match status" value="1"/>
</dbReference>
<dbReference type="RefSeq" id="WP_194845241.1">
    <property type="nucleotide sequence ID" value="NZ_CP075585.1"/>
</dbReference>
<dbReference type="Gene3D" id="3.30.2350.10">
    <property type="entry name" value="Pseudouridine synthase"/>
    <property type="match status" value="1"/>
</dbReference>
<sequence length="216" mass="24910">MQIIFSDNHVLVVVKPAGLSTQPHYPIKDNLTDLTKNWLKKEYKKPGRVYLECIHRLDKPVSGLVLFARTSKALTRLQQSMREKKMSKIYFAWVETSENLKTSNVLEHTLTHVNHRAKVVKPNHIQGKLAQLKYSIILEKGDFSLIKIKLHTGRYHQIRAQFSFIGSPVVGDVKYGSKKHLSKQKIALHHACMSFPHPITQKVIVCEEILDWQELL</sequence>
<gene>
    <name evidence="4" type="ORF">RHAB15C_0001133</name>
</gene>
<evidence type="ECO:0000259" key="3">
    <source>
        <dbReference type="Pfam" id="PF00849"/>
    </source>
</evidence>
<dbReference type="EMBL" id="CP075585">
    <property type="protein sequence ID" value="QZA59247.1"/>
    <property type="molecule type" value="Genomic_DNA"/>
</dbReference>
<dbReference type="Pfam" id="PF00849">
    <property type="entry name" value="PseudoU_synth_2"/>
    <property type="match status" value="1"/>
</dbReference>
<dbReference type="InterPro" id="IPR050188">
    <property type="entry name" value="RluA_PseudoU_synthase"/>
</dbReference>
<dbReference type="PROSITE" id="PS01129">
    <property type="entry name" value="PSI_RLU"/>
    <property type="match status" value="1"/>
</dbReference>
<evidence type="ECO:0000256" key="2">
    <source>
        <dbReference type="ARBA" id="ARBA00023235"/>
    </source>
</evidence>
<dbReference type="CDD" id="cd02869">
    <property type="entry name" value="PseudoU_synth_RluA_like"/>
    <property type="match status" value="1"/>
</dbReference>
<reference evidence="4 5" key="1">
    <citation type="submission" date="2020-01" db="EMBL/GenBank/DDBJ databases">
        <authorList>
            <person name="Sixt B."/>
            <person name="Schulz F."/>
            <person name="Kostanjsek R."/>
            <person name="Koestlbacher S."/>
            <person name="Collingro A."/>
            <person name="Toenshoff E."/>
            <person name="Horn M."/>
        </authorList>
    </citation>
    <scope>NUCLEOTIDE SEQUENCE [LARGE SCALE GENOMIC DNA]</scope>
    <source>
        <strain evidence="4 5">15C</strain>
    </source>
</reference>
<dbReference type="InterPro" id="IPR006145">
    <property type="entry name" value="PsdUridine_synth_RsuA/RluA"/>
</dbReference>
<reference evidence="4 5" key="2">
    <citation type="submission" date="2021-05" db="EMBL/GenBank/DDBJ databases">
        <title>Ecology and evolution of chlamydial symbionts of arthropods.</title>
        <authorList>
            <person name="Halter T."/>
            <person name="Sixt B.S."/>
            <person name="Toenshoff E.R."/>
            <person name="Koestlbacher S."/>
            <person name="Schulz F."/>
            <person name="Kostanjsek R."/>
            <person name="Collingro A."/>
            <person name="Hendrickx F."/>
            <person name="Horn M."/>
        </authorList>
    </citation>
    <scope>NUCLEOTIDE SEQUENCE [LARGE SCALE GENOMIC DNA]</scope>
    <source>
        <strain evidence="4 5">15C</strain>
    </source>
</reference>
<dbReference type="EC" id="5.4.99.24" evidence="4"/>
<keyword evidence="5" id="KW-1185">Reference proteome</keyword>
<evidence type="ECO:0000313" key="5">
    <source>
        <dbReference type="Proteomes" id="UP000822862"/>
    </source>
</evidence>
<protein>
    <submittedName>
        <fullName evidence="4">Ribosomal large subunit pseudouridine synthase C</fullName>
        <ecNumber evidence="4">5.4.99.24</ecNumber>
    </submittedName>
</protein>
<proteinExistence type="inferred from homology"/>
<dbReference type="Proteomes" id="UP000822862">
    <property type="component" value="Chromosome"/>
</dbReference>